<dbReference type="EMBL" id="BJXA01000061">
    <property type="protein sequence ID" value="GEM42020.1"/>
    <property type="molecule type" value="Genomic_DNA"/>
</dbReference>
<dbReference type="Proteomes" id="UP000321424">
    <property type="component" value="Unassembled WGS sequence"/>
</dbReference>
<proteinExistence type="predicted"/>
<dbReference type="AlphaFoldDB" id="A0A511MN20"/>
<comment type="caution">
    <text evidence="1">The sequence shown here is derived from an EMBL/GenBank/DDBJ whole genome shotgun (WGS) entry which is preliminary data.</text>
</comment>
<organism evidence="1 2">
    <name type="scientific">Nocardia ninae NBRC 108245</name>
    <dbReference type="NCBI Taxonomy" id="1210091"/>
    <lineage>
        <taxon>Bacteria</taxon>
        <taxon>Bacillati</taxon>
        <taxon>Actinomycetota</taxon>
        <taxon>Actinomycetes</taxon>
        <taxon>Mycobacteriales</taxon>
        <taxon>Nocardiaceae</taxon>
        <taxon>Nocardia</taxon>
    </lineage>
</organism>
<reference evidence="1 2" key="1">
    <citation type="submission" date="2019-07" db="EMBL/GenBank/DDBJ databases">
        <title>Whole genome shotgun sequence of Nocardia ninae NBRC 108245.</title>
        <authorList>
            <person name="Hosoyama A."/>
            <person name="Uohara A."/>
            <person name="Ohji S."/>
            <person name="Ichikawa N."/>
        </authorList>
    </citation>
    <scope>NUCLEOTIDE SEQUENCE [LARGE SCALE GENOMIC DNA]</scope>
    <source>
        <strain evidence="1 2">NBRC 108245</strain>
    </source>
</reference>
<sequence length="150" mass="16945">MMDYGQFYLTGTADTSEELPEVVDRASDHGLYAITAGGNIVVLSPHQYNFAMRVDLELFDRPQHPDRTDWQVVLDETTTIDDRAQLWITSATSTSDVPIAIAPGTYHIEISGRGLRFVGQPDSTMPGDVWRVRMWPADEHAEYPPPQRWP</sequence>
<gene>
    <name evidence="1" type="ORF">NN4_65390</name>
</gene>
<protein>
    <submittedName>
        <fullName evidence="1">Uncharacterized protein</fullName>
    </submittedName>
</protein>
<keyword evidence="2" id="KW-1185">Reference proteome</keyword>
<name>A0A511MN20_9NOCA</name>
<evidence type="ECO:0000313" key="2">
    <source>
        <dbReference type="Proteomes" id="UP000321424"/>
    </source>
</evidence>
<evidence type="ECO:0000313" key="1">
    <source>
        <dbReference type="EMBL" id="GEM42020.1"/>
    </source>
</evidence>
<accession>A0A511MN20</accession>